<dbReference type="RefSeq" id="WP_315993437.1">
    <property type="nucleotide sequence ID" value="NZ_JAWDIS010000001.1"/>
</dbReference>
<dbReference type="Gene3D" id="3.10.180.10">
    <property type="entry name" value="2,3-Dihydroxybiphenyl 1,2-Dioxygenase, domain 1"/>
    <property type="match status" value="1"/>
</dbReference>
<accession>A0ABU3T471</accession>
<dbReference type="InterPro" id="IPR037523">
    <property type="entry name" value="VOC_core"/>
</dbReference>
<sequence length="174" mass="17962">MSFTSIRIVTDDVDRLVAFYERVTGRRAERPSPVFAQFSGPGANLAIASVETVAMLDGALTAAANRSVIVEFDVADVDGAFAALAPIGEDVVLAPTTMPWGNRSALVRDPDGNVVNLFSTPAAHSAWPTRTPGDAHVADTDSGRGDDPGRCPAATPEAGGPPVSAEARCDRSGG</sequence>
<dbReference type="PROSITE" id="PS51819">
    <property type="entry name" value="VOC"/>
    <property type="match status" value="1"/>
</dbReference>
<dbReference type="SUPFAM" id="SSF54593">
    <property type="entry name" value="Glyoxalase/Bleomycin resistance protein/Dihydroxybiphenyl dioxygenase"/>
    <property type="match status" value="1"/>
</dbReference>
<protein>
    <submittedName>
        <fullName evidence="3">VOC family protein</fullName>
    </submittedName>
</protein>
<proteinExistence type="predicted"/>
<feature type="domain" description="VOC" evidence="2">
    <location>
        <begin position="2"/>
        <end position="120"/>
    </location>
</feature>
<evidence type="ECO:0000259" key="2">
    <source>
        <dbReference type="PROSITE" id="PS51819"/>
    </source>
</evidence>
<dbReference type="InterPro" id="IPR029068">
    <property type="entry name" value="Glyas_Bleomycin-R_OHBP_Dase"/>
</dbReference>
<keyword evidence="4" id="KW-1185">Reference proteome</keyword>
<evidence type="ECO:0000313" key="3">
    <source>
        <dbReference type="EMBL" id="MDU0366171.1"/>
    </source>
</evidence>
<name>A0ABU3T471_9MICO</name>
<dbReference type="Proteomes" id="UP001263371">
    <property type="component" value="Unassembled WGS sequence"/>
</dbReference>
<evidence type="ECO:0000313" key="4">
    <source>
        <dbReference type="Proteomes" id="UP001263371"/>
    </source>
</evidence>
<reference evidence="3 4" key="1">
    <citation type="submission" date="2023-09" db="EMBL/GenBank/DDBJ databases">
        <title>Microbacterium fusihabitans sp. nov., Microbacterium phycihabitans sp. nov., and Microbacterium cervinum sp. nov., isolated from dried seaweeds of beach.</title>
        <authorList>
            <person name="Lee S.D."/>
        </authorList>
    </citation>
    <scope>NUCLEOTIDE SEQUENCE [LARGE SCALE GENOMIC DNA]</scope>
    <source>
        <strain evidence="3 4">KSW4-17</strain>
    </source>
</reference>
<organism evidence="3 4">
    <name type="scientific">Microbacterium galbum</name>
    <dbReference type="NCBI Taxonomy" id="3075994"/>
    <lineage>
        <taxon>Bacteria</taxon>
        <taxon>Bacillati</taxon>
        <taxon>Actinomycetota</taxon>
        <taxon>Actinomycetes</taxon>
        <taxon>Micrococcales</taxon>
        <taxon>Microbacteriaceae</taxon>
        <taxon>Microbacterium</taxon>
    </lineage>
</organism>
<dbReference type="Pfam" id="PF00903">
    <property type="entry name" value="Glyoxalase"/>
    <property type="match status" value="1"/>
</dbReference>
<feature type="compositionally biased region" description="Basic and acidic residues" evidence="1">
    <location>
        <begin position="136"/>
        <end position="149"/>
    </location>
</feature>
<feature type="region of interest" description="Disordered" evidence="1">
    <location>
        <begin position="125"/>
        <end position="174"/>
    </location>
</feature>
<dbReference type="EMBL" id="JAWDIS010000001">
    <property type="protein sequence ID" value="MDU0366171.1"/>
    <property type="molecule type" value="Genomic_DNA"/>
</dbReference>
<comment type="caution">
    <text evidence="3">The sequence shown here is derived from an EMBL/GenBank/DDBJ whole genome shotgun (WGS) entry which is preliminary data.</text>
</comment>
<dbReference type="InterPro" id="IPR004360">
    <property type="entry name" value="Glyas_Fos-R_dOase_dom"/>
</dbReference>
<evidence type="ECO:0000256" key="1">
    <source>
        <dbReference type="SAM" id="MobiDB-lite"/>
    </source>
</evidence>
<gene>
    <name evidence="3" type="ORF">RWH45_03020</name>
</gene>